<keyword evidence="1" id="KW-1133">Transmembrane helix</keyword>
<comment type="caution">
    <text evidence="2">The sequence shown here is derived from an EMBL/GenBank/DDBJ whole genome shotgun (WGS) entry which is preliminary data.</text>
</comment>
<organism evidence="2 3">
    <name type="scientific">Apiosordaria backusii</name>
    <dbReference type="NCBI Taxonomy" id="314023"/>
    <lineage>
        <taxon>Eukaryota</taxon>
        <taxon>Fungi</taxon>
        <taxon>Dikarya</taxon>
        <taxon>Ascomycota</taxon>
        <taxon>Pezizomycotina</taxon>
        <taxon>Sordariomycetes</taxon>
        <taxon>Sordariomycetidae</taxon>
        <taxon>Sordariales</taxon>
        <taxon>Lasiosphaeriaceae</taxon>
        <taxon>Apiosordaria</taxon>
    </lineage>
</organism>
<sequence>MGGLDDDIPVPDIPIRVYVIIGCVAALLAGSQLLGLWLTGFKKPTPSKPVYIRILYEEPSSWTFASFGEVAIRVPPAAAIKTSGEIRRSEESKETAEINESQVGEDIKKVDEVKETEGIKEKLEV</sequence>
<keyword evidence="1" id="KW-0812">Transmembrane</keyword>
<evidence type="ECO:0000313" key="2">
    <source>
        <dbReference type="EMBL" id="KAK0739296.1"/>
    </source>
</evidence>
<name>A0AA40EI37_9PEZI</name>
<gene>
    <name evidence="2" type="ORF">B0T21DRAFT_409652</name>
</gene>
<dbReference type="AlphaFoldDB" id="A0AA40EI37"/>
<accession>A0AA40EI37</accession>
<proteinExistence type="predicted"/>
<feature type="transmembrane region" description="Helical" evidence="1">
    <location>
        <begin position="15"/>
        <end position="38"/>
    </location>
</feature>
<protein>
    <submittedName>
        <fullName evidence="2">Uncharacterized protein</fullName>
    </submittedName>
</protein>
<keyword evidence="3" id="KW-1185">Reference proteome</keyword>
<keyword evidence="1" id="KW-0472">Membrane</keyword>
<reference evidence="2" key="1">
    <citation type="submission" date="2023-06" db="EMBL/GenBank/DDBJ databases">
        <title>Genome-scale phylogeny and comparative genomics of the fungal order Sordariales.</title>
        <authorList>
            <consortium name="Lawrence Berkeley National Laboratory"/>
            <person name="Hensen N."/>
            <person name="Bonometti L."/>
            <person name="Westerberg I."/>
            <person name="Brannstrom I.O."/>
            <person name="Guillou S."/>
            <person name="Cros-Aarteil S."/>
            <person name="Calhoun S."/>
            <person name="Haridas S."/>
            <person name="Kuo A."/>
            <person name="Mondo S."/>
            <person name="Pangilinan J."/>
            <person name="Riley R."/>
            <person name="Labutti K."/>
            <person name="Andreopoulos B."/>
            <person name="Lipzen A."/>
            <person name="Chen C."/>
            <person name="Yanf M."/>
            <person name="Daum C."/>
            <person name="Ng V."/>
            <person name="Clum A."/>
            <person name="Steindorff A."/>
            <person name="Ohm R."/>
            <person name="Martin F."/>
            <person name="Silar P."/>
            <person name="Natvig D."/>
            <person name="Lalanne C."/>
            <person name="Gautier V."/>
            <person name="Ament-Velasquez S.L."/>
            <person name="Kruys A."/>
            <person name="Hutchinson M.I."/>
            <person name="Powell A.J."/>
            <person name="Barry K."/>
            <person name="Miller A.N."/>
            <person name="Grigoriev I.V."/>
            <person name="Debuchy R."/>
            <person name="Gladieux P."/>
            <person name="Thoren M.H."/>
            <person name="Johannesson H."/>
        </authorList>
    </citation>
    <scope>NUCLEOTIDE SEQUENCE</scope>
    <source>
        <strain evidence="2">CBS 540.89</strain>
    </source>
</reference>
<evidence type="ECO:0000313" key="3">
    <source>
        <dbReference type="Proteomes" id="UP001172159"/>
    </source>
</evidence>
<evidence type="ECO:0000256" key="1">
    <source>
        <dbReference type="SAM" id="Phobius"/>
    </source>
</evidence>
<dbReference type="Proteomes" id="UP001172159">
    <property type="component" value="Unassembled WGS sequence"/>
</dbReference>
<dbReference type="EMBL" id="JAUKTV010000004">
    <property type="protein sequence ID" value="KAK0739296.1"/>
    <property type="molecule type" value="Genomic_DNA"/>
</dbReference>